<feature type="compositionally biased region" description="Low complexity" evidence="7">
    <location>
        <begin position="40"/>
        <end position="72"/>
    </location>
</feature>
<keyword evidence="10" id="KW-1185">Reference proteome</keyword>
<dbReference type="NCBIfam" id="TIGR01979">
    <property type="entry name" value="sufS"/>
    <property type="match status" value="1"/>
</dbReference>
<reference evidence="9" key="1">
    <citation type="submission" date="2021-01" db="EMBL/GenBank/DDBJ databases">
        <title>Modified the classification status of verrucomicrobia.</title>
        <authorList>
            <person name="Feng X."/>
        </authorList>
    </citation>
    <scope>NUCLEOTIDE SEQUENCE</scope>
    <source>
        <strain evidence="9">JCM 18052</strain>
    </source>
</reference>
<sequence>MSENRLHPGLLEADPGTGDPFGNDLISRLANEIFASSNRVPSVPDAPVTPPATVAGVPAHVPSSPSGPTTGSREIDLSGGFPSSHSPDAPPPVHPTVVAAEPDRDVPGGSTPQGGHVPGSKDSHEFGEPYSYSKNFNNPASSRSAAGSHFELPGFELLESGSQFYFLEGIGSSGVPKDVAYPSTALEAPLAGFDVEGVRRDFPALHQRVNGHPLIWLDNAATTHKPQSVLDATSSYYGRDNSNIHRAAHTLAGRSTELFESGREKVRQFLGAGDAKEIVFVRGTTEAINLVAQSYGKQNIGEGDEIILSVLEHHANIVPWQLLAAQTGAKIRVIPANDRGELLLEEVPGLFNARTKIVSITQVSNALGTINPVEEIIAIAHSHGVPVLVDGAQSTPHIPINVQAMDADFFVFSGHKVFGPTGIGALYGKSHLLEAMPPWQGGGHMIRDVTFEKTVYNNAPEKFEAGTPDIAGVVGLGAAIDYLFSVGIPALAAYEHSLLEYATAALASVPGLRPIGTAHHKASVLGFVIPGIENALIAKHLDQQGIAVRAGHHCAMPALRHFGVETTVRPSLAFYNTFAEVDALVHGLHQIVKR</sequence>
<evidence type="ECO:0000256" key="3">
    <source>
        <dbReference type="ARBA" id="ARBA00012239"/>
    </source>
</evidence>
<dbReference type="InterPro" id="IPR015424">
    <property type="entry name" value="PyrdxlP-dep_Trfase"/>
</dbReference>
<evidence type="ECO:0000313" key="10">
    <source>
        <dbReference type="Proteomes" id="UP000600139"/>
    </source>
</evidence>
<evidence type="ECO:0000256" key="4">
    <source>
        <dbReference type="ARBA" id="ARBA00022679"/>
    </source>
</evidence>
<dbReference type="EMBL" id="JAENIK010000004">
    <property type="protein sequence ID" value="MBK1814774.1"/>
    <property type="molecule type" value="Genomic_DNA"/>
</dbReference>
<dbReference type="PANTHER" id="PTHR43586:SF8">
    <property type="entry name" value="CYSTEINE DESULFURASE 1, CHLOROPLASTIC"/>
    <property type="match status" value="1"/>
</dbReference>
<comment type="catalytic activity">
    <reaction evidence="6">
        <text>(sulfur carrier)-H + L-cysteine = (sulfur carrier)-SH + L-alanine</text>
        <dbReference type="Rhea" id="RHEA:43892"/>
        <dbReference type="Rhea" id="RHEA-COMP:14737"/>
        <dbReference type="Rhea" id="RHEA-COMP:14739"/>
        <dbReference type="ChEBI" id="CHEBI:29917"/>
        <dbReference type="ChEBI" id="CHEBI:35235"/>
        <dbReference type="ChEBI" id="CHEBI:57972"/>
        <dbReference type="ChEBI" id="CHEBI:64428"/>
        <dbReference type="EC" id="2.8.1.7"/>
    </reaction>
</comment>
<dbReference type="InterPro" id="IPR015422">
    <property type="entry name" value="PyrdxlP-dep_Trfase_small"/>
</dbReference>
<comment type="caution">
    <text evidence="9">The sequence shown here is derived from an EMBL/GenBank/DDBJ whole genome shotgun (WGS) entry which is preliminary data.</text>
</comment>
<evidence type="ECO:0000313" key="9">
    <source>
        <dbReference type="EMBL" id="MBK1814774.1"/>
    </source>
</evidence>
<dbReference type="GO" id="GO:0006534">
    <property type="term" value="P:cysteine metabolic process"/>
    <property type="evidence" value="ECO:0007669"/>
    <property type="project" value="InterPro"/>
</dbReference>
<dbReference type="GO" id="GO:0031071">
    <property type="term" value="F:cysteine desulfurase activity"/>
    <property type="evidence" value="ECO:0007669"/>
    <property type="project" value="UniProtKB-EC"/>
</dbReference>
<dbReference type="Proteomes" id="UP000600139">
    <property type="component" value="Unassembled WGS sequence"/>
</dbReference>
<evidence type="ECO:0000256" key="1">
    <source>
        <dbReference type="ARBA" id="ARBA00001933"/>
    </source>
</evidence>
<feature type="domain" description="Aminotransferase class V" evidence="8">
    <location>
        <begin position="215"/>
        <end position="584"/>
    </location>
</feature>
<organism evidence="9 10">
    <name type="scientific">Luteolibacter yonseiensis</name>
    <dbReference type="NCBI Taxonomy" id="1144680"/>
    <lineage>
        <taxon>Bacteria</taxon>
        <taxon>Pseudomonadati</taxon>
        <taxon>Verrucomicrobiota</taxon>
        <taxon>Verrucomicrobiia</taxon>
        <taxon>Verrucomicrobiales</taxon>
        <taxon>Verrucomicrobiaceae</taxon>
        <taxon>Luteolibacter</taxon>
    </lineage>
</organism>
<comment type="cofactor">
    <cofactor evidence="1">
        <name>pyridoxal 5'-phosphate</name>
        <dbReference type="ChEBI" id="CHEBI:597326"/>
    </cofactor>
</comment>
<dbReference type="InterPro" id="IPR010970">
    <property type="entry name" value="Cys_dSase_SufS"/>
</dbReference>
<accession>A0A934R3Z4</accession>
<evidence type="ECO:0000256" key="7">
    <source>
        <dbReference type="SAM" id="MobiDB-lite"/>
    </source>
</evidence>
<proteinExistence type="inferred from homology"/>
<dbReference type="AlphaFoldDB" id="A0A934R3Z4"/>
<evidence type="ECO:0000259" key="8">
    <source>
        <dbReference type="Pfam" id="PF00266"/>
    </source>
</evidence>
<name>A0A934R3Z4_9BACT</name>
<dbReference type="SUPFAM" id="SSF53383">
    <property type="entry name" value="PLP-dependent transferases"/>
    <property type="match status" value="1"/>
</dbReference>
<protein>
    <recommendedName>
        <fullName evidence="3">cysteine desulfurase</fullName>
        <ecNumber evidence="3">2.8.1.7</ecNumber>
    </recommendedName>
</protein>
<keyword evidence="4" id="KW-0808">Transferase</keyword>
<comment type="similarity">
    <text evidence="2">Belongs to the class-V pyridoxal-phosphate-dependent aminotransferase family. Csd subfamily.</text>
</comment>
<dbReference type="GO" id="GO:0030170">
    <property type="term" value="F:pyridoxal phosphate binding"/>
    <property type="evidence" value="ECO:0007669"/>
    <property type="project" value="InterPro"/>
</dbReference>
<dbReference type="InterPro" id="IPR000192">
    <property type="entry name" value="Aminotrans_V_dom"/>
</dbReference>
<dbReference type="Gene3D" id="3.40.640.10">
    <property type="entry name" value="Type I PLP-dependent aspartate aminotransferase-like (Major domain)"/>
    <property type="match status" value="1"/>
</dbReference>
<gene>
    <name evidence="9" type="ORF">JIN84_04060</name>
</gene>
<dbReference type="RefSeq" id="WP_200349725.1">
    <property type="nucleotide sequence ID" value="NZ_BAABHZ010000010.1"/>
</dbReference>
<dbReference type="CDD" id="cd06453">
    <property type="entry name" value="SufS_like"/>
    <property type="match status" value="1"/>
</dbReference>
<dbReference type="PANTHER" id="PTHR43586">
    <property type="entry name" value="CYSTEINE DESULFURASE"/>
    <property type="match status" value="1"/>
</dbReference>
<evidence type="ECO:0000256" key="2">
    <source>
        <dbReference type="ARBA" id="ARBA00010447"/>
    </source>
</evidence>
<feature type="region of interest" description="Disordered" evidence="7">
    <location>
        <begin position="38"/>
        <end position="131"/>
    </location>
</feature>
<dbReference type="Gene3D" id="3.90.1150.10">
    <property type="entry name" value="Aspartate Aminotransferase, domain 1"/>
    <property type="match status" value="1"/>
</dbReference>
<dbReference type="EC" id="2.8.1.7" evidence="3"/>
<keyword evidence="5" id="KW-0663">Pyridoxal phosphate</keyword>
<dbReference type="Pfam" id="PF00266">
    <property type="entry name" value="Aminotran_5"/>
    <property type="match status" value="1"/>
</dbReference>
<evidence type="ECO:0000256" key="5">
    <source>
        <dbReference type="ARBA" id="ARBA00022898"/>
    </source>
</evidence>
<feature type="region of interest" description="Disordered" evidence="7">
    <location>
        <begin position="1"/>
        <end position="23"/>
    </location>
</feature>
<dbReference type="InterPro" id="IPR015421">
    <property type="entry name" value="PyrdxlP-dep_Trfase_major"/>
</dbReference>
<evidence type="ECO:0000256" key="6">
    <source>
        <dbReference type="ARBA" id="ARBA00050776"/>
    </source>
</evidence>